<dbReference type="AlphaFoldDB" id="A0A7W4WDZ4"/>
<keyword evidence="3" id="KW-1185">Reference proteome</keyword>
<feature type="signal peptide" evidence="1">
    <location>
        <begin position="1"/>
        <end position="27"/>
    </location>
</feature>
<evidence type="ECO:0000313" key="2">
    <source>
        <dbReference type="EMBL" id="MBB3062490.1"/>
    </source>
</evidence>
<feature type="chain" id="PRO_5031350340" description="DUF930 domain-containing protein" evidence="1">
    <location>
        <begin position="28"/>
        <end position="149"/>
    </location>
</feature>
<gene>
    <name evidence="2" type="ORF">FHS09_003339</name>
</gene>
<evidence type="ECO:0000313" key="3">
    <source>
        <dbReference type="Proteomes" id="UP000535937"/>
    </source>
</evidence>
<dbReference type="Proteomes" id="UP000535937">
    <property type="component" value="Unassembled WGS sequence"/>
</dbReference>
<keyword evidence="1" id="KW-0732">Signal</keyword>
<proteinExistence type="predicted"/>
<protein>
    <recommendedName>
        <fullName evidence="4">DUF930 domain-containing protein</fullName>
    </recommendedName>
</protein>
<organism evidence="2 3">
    <name type="scientific">Microbulbifer rhizosphaerae</name>
    <dbReference type="NCBI Taxonomy" id="1562603"/>
    <lineage>
        <taxon>Bacteria</taxon>
        <taxon>Pseudomonadati</taxon>
        <taxon>Pseudomonadota</taxon>
        <taxon>Gammaproteobacteria</taxon>
        <taxon>Cellvibrionales</taxon>
        <taxon>Microbulbiferaceae</taxon>
        <taxon>Microbulbifer</taxon>
    </lineage>
</organism>
<evidence type="ECO:0008006" key="4">
    <source>
        <dbReference type="Google" id="ProtNLM"/>
    </source>
</evidence>
<accession>A0A7W4WDZ4</accession>
<dbReference type="EMBL" id="JACHWZ010000017">
    <property type="protein sequence ID" value="MBB3062490.1"/>
    <property type="molecule type" value="Genomic_DNA"/>
</dbReference>
<comment type="caution">
    <text evidence="2">The sequence shown here is derived from an EMBL/GenBank/DDBJ whole genome shotgun (WGS) entry which is preliminary data.</text>
</comment>
<evidence type="ECO:0000256" key="1">
    <source>
        <dbReference type="SAM" id="SignalP"/>
    </source>
</evidence>
<dbReference type="RefSeq" id="WP_183461846.1">
    <property type="nucleotide sequence ID" value="NZ_JACHWZ010000017.1"/>
</dbReference>
<name>A0A7W4WDZ4_9GAMM</name>
<sequence length="149" mass="16322">MLHAPTAVVRFSLPLLAVLALSAWTRAADETVGEPQLSAAQTKVVEEQIAGLKSAEGRQLASKWSNAKKVAEVMCQPLALETLRARVPGTDRVFLGTEDQGTLTLSSNRLLSGRGELRLGNDWREFLFDCHLDPDTGKATAFRVTFEER</sequence>
<reference evidence="2 3" key="1">
    <citation type="submission" date="2020-08" db="EMBL/GenBank/DDBJ databases">
        <title>Genomic Encyclopedia of Type Strains, Phase III (KMG-III): the genomes of soil and plant-associated and newly described type strains.</title>
        <authorList>
            <person name="Whitman W."/>
        </authorList>
    </citation>
    <scope>NUCLEOTIDE SEQUENCE [LARGE SCALE GENOMIC DNA]</scope>
    <source>
        <strain evidence="2 3">CECT 8799</strain>
    </source>
</reference>